<accession>K8A1P1</accession>
<comment type="caution">
    <text evidence="1">The sequence shown here is derived from an EMBL/GenBank/DDBJ whole genome shotgun (WGS) entry which is preliminary data.</text>
</comment>
<proteinExistence type="predicted"/>
<gene>
    <name evidence="1" type="ORF">BN137_2855</name>
</gene>
<dbReference type="AlphaFoldDB" id="K8A1P1"/>
<dbReference type="Proteomes" id="UP000009340">
    <property type="component" value="Unassembled WGS sequence"/>
</dbReference>
<organism evidence="1 2">
    <name type="scientific">Cronobacter condimenti 1330</name>
    <dbReference type="NCBI Taxonomy" id="1073999"/>
    <lineage>
        <taxon>Bacteria</taxon>
        <taxon>Pseudomonadati</taxon>
        <taxon>Pseudomonadota</taxon>
        <taxon>Gammaproteobacteria</taxon>
        <taxon>Enterobacterales</taxon>
        <taxon>Enterobacteriaceae</taxon>
        <taxon>Cronobacter</taxon>
    </lineage>
</organism>
<evidence type="ECO:0000313" key="2">
    <source>
        <dbReference type="Proteomes" id="UP000009340"/>
    </source>
</evidence>
<reference evidence="1" key="1">
    <citation type="submission" date="2012-07" db="EMBL/GenBank/DDBJ databases">
        <authorList>
            <person name="Cummings C."/>
        </authorList>
    </citation>
    <scope>NUCLEOTIDE SEQUENCE</scope>
    <source>
        <strain evidence="1">1330</strain>
    </source>
</reference>
<sequence>MLAQYRIINYLSKAYIHKLRSGGVFYCLKKTMAGKVGGIGQAKANLDKLISDVQGRKVVRAVQSALLIGGAQAALYTPIDTSTLLNSQFREMTPTAQRCLAGWATQSTMRFMFTIRMSRKPNVAVVRPGDGYEQRQVKGINPLMDKYSLVIRGTDDNCRINPVKLSTRS</sequence>
<dbReference type="eggNOG" id="COG4718">
    <property type="taxonomic scope" value="Bacteria"/>
</dbReference>
<evidence type="ECO:0000313" key="1">
    <source>
        <dbReference type="EMBL" id="CCJ73478.1"/>
    </source>
</evidence>
<dbReference type="EMBL" id="CAKW01000104">
    <property type="protein sequence ID" value="CCJ73478.1"/>
    <property type="molecule type" value="Genomic_DNA"/>
</dbReference>
<protein>
    <submittedName>
        <fullName evidence="1">Uncharacterized protein</fullName>
    </submittedName>
</protein>
<name>K8A1P1_9ENTR</name>